<protein>
    <submittedName>
        <fullName evidence="3">Uncharacterized protein</fullName>
    </submittedName>
</protein>
<keyword evidence="2" id="KW-1133">Transmembrane helix</keyword>
<dbReference type="AlphaFoldDB" id="A0AA39ZXV6"/>
<reference evidence="3" key="1">
    <citation type="submission" date="2023-06" db="EMBL/GenBank/DDBJ databases">
        <title>Genome-scale phylogeny and comparative genomics of the fungal order Sordariales.</title>
        <authorList>
            <consortium name="Lawrence Berkeley National Laboratory"/>
            <person name="Hensen N."/>
            <person name="Bonometti L."/>
            <person name="Westerberg I."/>
            <person name="Brannstrom I.O."/>
            <person name="Guillou S."/>
            <person name="Cros-Aarteil S."/>
            <person name="Calhoun S."/>
            <person name="Haridas S."/>
            <person name="Kuo A."/>
            <person name="Mondo S."/>
            <person name="Pangilinan J."/>
            <person name="Riley R."/>
            <person name="Labutti K."/>
            <person name="Andreopoulos B."/>
            <person name="Lipzen A."/>
            <person name="Chen C."/>
            <person name="Yanf M."/>
            <person name="Daum C."/>
            <person name="Ng V."/>
            <person name="Clum A."/>
            <person name="Steindorff A."/>
            <person name="Ohm R."/>
            <person name="Martin F."/>
            <person name="Silar P."/>
            <person name="Natvig D."/>
            <person name="Lalanne C."/>
            <person name="Gautier V."/>
            <person name="Ament-Velasquez S.L."/>
            <person name="Kruys A."/>
            <person name="Hutchinson M.I."/>
            <person name="Powell A.J."/>
            <person name="Barry K."/>
            <person name="Miller A.N."/>
            <person name="Grigoriev I.V."/>
            <person name="Debuchy R."/>
            <person name="Gladieux P."/>
            <person name="Thoren M.H."/>
            <person name="Johannesson H."/>
        </authorList>
    </citation>
    <scope>NUCLEOTIDE SEQUENCE</scope>
    <source>
        <strain evidence="3">SMH4607-1</strain>
    </source>
</reference>
<dbReference type="PANTHER" id="PTHR37577">
    <property type="entry name" value="INTEGRAL MEMBRANE PROTEIN"/>
    <property type="match status" value="1"/>
</dbReference>
<dbReference type="InterPro" id="IPR053018">
    <property type="entry name" value="Elsinochrome_Biosynth-Asso"/>
</dbReference>
<evidence type="ECO:0000313" key="4">
    <source>
        <dbReference type="Proteomes" id="UP001172102"/>
    </source>
</evidence>
<feature type="region of interest" description="Disordered" evidence="1">
    <location>
        <begin position="412"/>
        <end position="443"/>
    </location>
</feature>
<dbReference type="Proteomes" id="UP001172102">
    <property type="component" value="Unassembled WGS sequence"/>
</dbReference>
<organism evidence="3 4">
    <name type="scientific">Lasiosphaeris hirsuta</name>
    <dbReference type="NCBI Taxonomy" id="260670"/>
    <lineage>
        <taxon>Eukaryota</taxon>
        <taxon>Fungi</taxon>
        <taxon>Dikarya</taxon>
        <taxon>Ascomycota</taxon>
        <taxon>Pezizomycotina</taxon>
        <taxon>Sordariomycetes</taxon>
        <taxon>Sordariomycetidae</taxon>
        <taxon>Sordariales</taxon>
        <taxon>Lasiosphaeriaceae</taxon>
        <taxon>Lasiosphaeris</taxon>
    </lineage>
</organism>
<accession>A0AA39ZXV6</accession>
<evidence type="ECO:0000256" key="2">
    <source>
        <dbReference type="SAM" id="Phobius"/>
    </source>
</evidence>
<feature type="transmembrane region" description="Helical" evidence="2">
    <location>
        <begin position="181"/>
        <end position="199"/>
    </location>
</feature>
<keyword evidence="4" id="KW-1185">Reference proteome</keyword>
<dbReference type="PANTHER" id="PTHR37577:SF1">
    <property type="entry name" value="INTEGRAL MEMBRANE PROTEIN"/>
    <property type="match status" value="1"/>
</dbReference>
<dbReference type="EMBL" id="JAUKUA010000007">
    <property type="protein sequence ID" value="KAK0705610.1"/>
    <property type="molecule type" value="Genomic_DNA"/>
</dbReference>
<feature type="transmembrane region" description="Helical" evidence="2">
    <location>
        <begin position="461"/>
        <end position="485"/>
    </location>
</feature>
<proteinExistence type="predicted"/>
<feature type="transmembrane region" description="Helical" evidence="2">
    <location>
        <begin position="333"/>
        <end position="355"/>
    </location>
</feature>
<name>A0AA39ZXV6_9PEZI</name>
<feature type="transmembrane region" description="Helical" evidence="2">
    <location>
        <begin position="505"/>
        <end position="527"/>
    </location>
</feature>
<evidence type="ECO:0000256" key="1">
    <source>
        <dbReference type="SAM" id="MobiDB-lite"/>
    </source>
</evidence>
<feature type="compositionally biased region" description="Low complexity" evidence="1">
    <location>
        <begin position="416"/>
        <end position="425"/>
    </location>
</feature>
<feature type="transmembrane region" description="Helical" evidence="2">
    <location>
        <begin position="375"/>
        <end position="392"/>
    </location>
</feature>
<comment type="caution">
    <text evidence="3">The sequence shown here is derived from an EMBL/GenBank/DDBJ whole genome shotgun (WGS) entry which is preliminary data.</text>
</comment>
<feature type="transmembrane region" description="Helical" evidence="2">
    <location>
        <begin position="227"/>
        <end position="248"/>
    </location>
</feature>
<keyword evidence="2" id="KW-0812">Transmembrane</keyword>
<feature type="transmembrane region" description="Helical" evidence="2">
    <location>
        <begin position="56"/>
        <end position="75"/>
    </location>
</feature>
<keyword evidence="2" id="KW-0472">Membrane</keyword>
<feature type="transmembrane region" description="Helical" evidence="2">
    <location>
        <begin position="110"/>
        <end position="133"/>
    </location>
</feature>
<evidence type="ECO:0000313" key="3">
    <source>
        <dbReference type="EMBL" id="KAK0705610.1"/>
    </source>
</evidence>
<sequence>MALTTLTSVATSATSAGIATLTAPSSPSIIIASVASKDACQPGELGDPDITGFGVLISFLFPIFLVLVTIIGAYLKDILPRKCYNEFDNLILNREPRDKDGPRVRKLQSFVLAMSDQQLFSGLALVIAINVIRNGVQGVDEEVTSFAYVNAVMLAFFSCIVHLATIAVLRDDLRDRQYLKHFRVAVMICVAVLLLQSLVESWTMDTDHKLRCAIKELRFLHFSHEKLHNWADVTGLIVMLGLLASGYIRRIRELYNDTKVSEADRLAKSWPVSIMAKTIGWPQLSGDNIVEAKRRLASTLSSKRNSSESYNSDIERTLRILLLVVPANFQQSFLFEVIWLVFYVAFAVCQLATTLSVDIDDGNDHFNSITFKPSFGQLLPLILVGLPFLAMAEGYSELNADKEQAPHLSADGRLLHSPQGSGPSRPSHPPPASHEAAVDPREVTKEEKDVEFLTARDAHTLLVRVYSIVFSIGYFLVCIFISLAIGQNWCHPTYDSASKIDISVISAFAAGVLFVAVGGIFNILRLLELRKELQGMQRLGGCHLGSA</sequence>
<gene>
    <name evidence="3" type="ORF">B0H67DRAFT_594534</name>
</gene>
<feature type="transmembrane region" description="Helical" evidence="2">
    <location>
        <begin position="145"/>
        <end position="169"/>
    </location>
</feature>